<keyword evidence="2 10" id="KW-0813">Transport</keyword>
<comment type="caution">
    <text evidence="14">The sequence shown here is derived from an EMBL/GenBank/DDBJ whole genome shotgun (WGS) entry which is preliminary data.</text>
</comment>
<dbReference type="Gene3D" id="2.60.40.1120">
    <property type="entry name" value="Carboxypeptidase-like, regulatory domain"/>
    <property type="match status" value="1"/>
</dbReference>
<evidence type="ECO:0000313" key="14">
    <source>
        <dbReference type="EMBL" id="MEN7548397.1"/>
    </source>
</evidence>
<evidence type="ECO:0000256" key="3">
    <source>
        <dbReference type="ARBA" id="ARBA00022452"/>
    </source>
</evidence>
<dbReference type="Pfam" id="PF00593">
    <property type="entry name" value="TonB_dep_Rec_b-barrel"/>
    <property type="match status" value="1"/>
</dbReference>
<sequence>MKNLQLQVGLFLYFMMLSVLGNGQVTSTRKVQGKVVDQITSEPLPGTSVQLLGLNQGTITDADGYFLFNNIVTGQIKIQVRYMGYKTKTVDFDLFQNSSEIVIELEEDVLGLEEVVISGQGIDVEKRRLSTNVSSMSSEEIERVPSQRIDQLLQSAVPNLQIKMTGGQPGSTSLARARGIVSAFVNSTPIVYVDGVRIDNLNTAPELGLVTSGSRHQGAATSALADIPVENIEKIEFINGGAATTLYGSDAANGVIQIFTKKGGEGKAKVTFETQWGVEKANTDFYYFDRTDELFFESGLMQKHRMGINGGSENFGYSLSGSIFHTDGTRIHKQNENTRYDLRSSFRAELGKKATYHSSFGYTSNQFNRVRNGNAGGYTGLWFTEGGASLFTGPGFNNKIDELSQEEFDVMKAYVDKAEALQNFQTNVNRFQTSQSIILKPVKNLTIKALAGVDYRVQKETGITTNEYLNHTRAAKPGSETTTEGSISNYDRKFLGLTLELTGQYNLQVGDFSFLSTGGGQLFRNEDHQSAYIGTNLRDGAQTISGAANLTSDEYYSEVANYGLYFQESIGFKDRYFFEFGLRGDRNSAFGDNIGTQFFPKVGASYVLSDEAFFEGLKEAVSYVKVRANYGVAGNFPTPFAHQRTIAFAGFRNEQAATFGQAGNADLKPERVKTFEVGADLAFVRDRISLGVNYYQSNTVDALFVVPAAPSTGQNEQLRNIGKIENKGWEISTRIAVLQNKDWKVNVRAAVNTLKNKVTDAGGAAPFNINGFSPRTIQTVVEEGQPVGYLRGNKGTFSSEGVMTGTEAQANLGTTLPDLFGNLGVDIQFKRLSVFANADYQAGAYAHSFDRQFRFNYQVSNEGIPQAEIDANGRKNWLNFTDRFVEKTDFLKVRIIGANYTFPKTVLGNYFEQVNLGVSVTNPFNFTSSSFDPEVSQSGGSQGQNGASTGGIAYGVVSSPRQFIATLKVSF</sequence>
<evidence type="ECO:0000259" key="13">
    <source>
        <dbReference type="Pfam" id="PF07715"/>
    </source>
</evidence>
<dbReference type="SUPFAM" id="SSF49464">
    <property type="entry name" value="Carboxypeptidase regulatory domain-like"/>
    <property type="match status" value="1"/>
</dbReference>
<dbReference type="InterPro" id="IPR008969">
    <property type="entry name" value="CarboxyPept-like_regulatory"/>
</dbReference>
<dbReference type="Gene3D" id="2.40.170.20">
    <property type="entry name" value="TonB-dependent receptor, beta-barrel domain"/>
    <property type="match status" value="1"/>
</dbReference>
<evidence type="ECO:0000256" key="11">
    <source>
        <dbReference type="RuleBase" id="RU003357"/>
    </source>
</evidence>
<keyword evidence="8 14" id="KW-0675">Receptor</keyword>
<dbReference type="PANTHER" id="PTHR30069:SF29">
    <property type="entry name" value="HEMOGLOBIN AND HEMOGLOBIN-HAPTOGLOBIN-BINDING PROTEIN 1-RELATED"/>
    <property type="match status" value="1"/>
</dbReference>
<dbReference type="GO" id="GO:0044718">
    <property type="term" value="P:siderophore transmembrane transport"/>
    <property type="evidence" value="ECO:0007669"/>
    <property type="project" value="TreeGrafter"/>
</dbReference>
<dbReference type="AlphaFoldDB" id="A0AAW9RU16"/>
<evidence type="ECO:0000256" key="4">
    <source>
        <dbReference type="ARBA" id="ARBA00022692"/>
    </source>
</evidence>
<evidence type="ECO:0000259" key="12">
    <source>
        <dbReference type="Pfam" id="PF00593"/>
    </source>
</evidence>
<feature type="domain" description="TonB-dependent receptor plug" evidence="13">
    <location>
        <begin position="126"/>
        <end position="255"/>
    </location>
</feature>
<evidence type="ECO:0000256" key="9">
    <source>
        <dbReference type="ARBA" id="ARBA00023237"/>
    </source>
</evidence>
<dbReference type="InterPro" id="IPR000531">
    <property type="entry name" value="Beta-barrel_TonB"/>
</dbReference>
<dbReference type="Pfam" id="PF07715">
    <property type="entry name" value="Plug"/>
    <property type="match status" value="1"/>
</dbReference>
<organism evidence="14 15">
    <name type="scientific">Rapidithrix thailandica</name>
    <dbReference type="NCBI Taxonomy" id="413964"/>
    <lineage>
        <taxon>Bacteria</taxon>
        <taxon>Pseudomonadati</taxon>
        <taxon>Bacteroidota</taxon>
        <taxon>Cytophagia</taxon>
        <taxon>Cytophagales</taxon>
        <taxon>Flammeovirgaceae</taxon>
        <taxon>Rapidithrix</taxon>
    </lineage>
</organism>
<dbReference type="PROSITE" id="PS01156">
    <property type="entry name" value="TONB_DEPENDENT_REC_2"/>
    <property type="match status" value="1"/>
</dbReference>
<dbReference type="PROSITE" id="PS52016">
    <property type="entry name" value="TONB_DEPENDENT_REC_3"/>
    <property type="match status" value="1"/>
</dbReference>
<name>A0AAW9RU16_9BACT</name>
<evidence type="ECO:0000256" key="1">
    <source>
        <dbReference type="ARBA" id="ARBA00004571"/>
    </source>
</evidence>
<dbReference type="GO" id="GO:0009279">
    <property type="term" value="C:cell outer membrane"/>
    <property type="evidence" value="ECO:0007669"/>
    <property type="project" value="UniProtKB-SubCell"/>
</dbReference>
<reference evidence="14 15" key="1">
    <citation type="submission" date="2024-04" db="EMBL/GenBank/DDBJ databases">
        <title>Novel genus in family Flammeovirgaceae.</title>
        <authorList>
            <person name="Nguyen T.H."/>
            <person name="Vuong T.Q."/>
            <person name="Le H."/>
            <person name="Kim S.-G."/>
        </authorList>
    </citation>
    <scope>NUCLEOTIDE SEQUENCE [LARGE SCALE GENOMIC DNA]</scope>
    <source>
        <strain evidence="14 15">JCM 23209</strain>
    </source>
</reference>
<evidence type="ECO:0000256" key="5">
    <source>
        <dbReference type="ARBA" id="ARBA00022729"/>
    </source>
</evidence>
<dbReference type="InterPro" id="IPR012910">
    <property type="entry name" value="Plug_dom"/>
</dbReference>
<keyword evidence="9 10" id="KW-0998">Cell outer membrane</keyword>
<evidence type="ECO:0000256" key="7">
    <source>
        <dbReference type="ARBA" id="ARBA00023136"/>
    </source>
</evidence>
<dbReference type="PANTHER" id="PTHR30069">
    <property type="entry name" value="TONB-DEPENDENT OUTER MEMBRANE RECEPTOR"/>
    <property type="match status" value="1"/>
</dbReference>
<dbReference type="EMBL" id="JBDKWZ010000005">
    <property type="protein sequence ID" value="MEN7548397.1"/>
    <property type="molecule type" value="Genomic_DNA"/>
</dbReference>
<dbReference type="SUPFAM" id="SSF56935">
    <property type="entry name" value="Porins"/>
    <property type="match status" value="1"/>
</dbReference>
<dbReference type="Pfam" id="PF13715">
    <property type="entry name" value="CarbopepD_reg_2"/>
    <property type="match status" value="1"/>
</dbReference>
<evidence type="ECO:0000313" key="15">
    <source>
        <dbReference type="Proteomes" id="UP001403385"/>
    </source>
</evidence>
<keyword evidence="4 10" id="KW-0812">Transmembrane</keyword>
<dbReference type="Gene3D" id="2.170.130.10">
    <property type="entry name" value="TonB-dependent receptor, plug domain"/>
    <property type="match status" value="1"/>
</dbReference>
<accession>A0AAW9RU16</accession>
<proteinExistence type="inferred from homology"/>
<dbReference type="InterPro" id="IPR036942">
    <property type="entry name" value="Beta-barrel_TonB_sf"/>
</dbReference>
<dbReference type="InterPro" id="IPR010917">
    <property type="entry name" value="TonB_rcpt_CS"/>
</dbReference>
<comment type="subcellular location">
    <subcellularLocation>
        <location evidence="1 10">Cell outer membrane</location>
        <topology evidence="1 10">Multi-pass membrane protein</topology>
    </subcellularLocation>
</comment>
<feature type="domain" description="TonB-dependent receptor-like beta-barrel" evidence="12">
    <location>
        <begin position="452"/>
        <end position="820"/>
    </location>
</feature>
<protein>
    <submittedName>
        <fullName evidence="14">TonB-dependent receptor</fullName>
    </submittedName>
</protein>
<keyword evidence="15" id="KW-1185">Reference proteome</keyword>
<dbReference type="RefSeq" id="WP_346821176.1">
    <property type="nucleotide sequence ID" value="NZ_JBDKWZ010000005.1"/>
</dbReference>
<keyword evidence="7 10" id="KW-0472">Membrane</keyword>
<evidence type="ECO:0000256" key="10">
    <source>
        <dbReference type="PROSITE-ProRule" id="PRU01360"/>
    </source>
</evidence>
<keyword evidence="3 10" id="KW-1134">Transmembrane beta strand</keyword>
<dbReference type="InterPro" id="IPR037066">
    <property type="entry name" value="Plug_dom_sf"/>
</dbReference>
<dbReference type="InterPro" id="IPR039426">
    <property type="entry name" value="TonB-dep_rcpt-like"/>
</dbReference>
<keyword evidence="5" id="KW-0732">Signal</keyword>
<evidence type="ECO:0000256" key="2">
    <source>
        <dbReference type="ARBA" id="ARBA00022448"/>
    </source>
</evidence>
<comment type="similarity">
    <text evidence="10 11">Belongs to the TonB-dependent receptor family.</text>
</comment>
<evidence type="ECO:0000256" key="8">
    <source>
        <dbReference type="ARBA" id="ARBA00023170"/>
    </source>
</evidence>
<dbReference type="GO" id="GO:0015344">
    <property type="term" value="F:siderophore uptake transmembrane transporter activity"/>
    <property type="evidence" value="ECO:0007669"/>
    <property type="project" value="TreeGrafter"/>
</dbReference>
<keyword evidence="6 11" id="KW-0798">TonB box</keyword>
<evidence type="ECO:0000256" key="6">
    <source>
        <dbReference type="ARBA" id="ARBA00023077"/>
    </source>
</evidence>
<dbReference type="Proteomes" id="UP001403385">
    <property type="component" value="Unassembled WGS sequence"/>
</dbReference>
<gene>
    <name evidence="14" type="ORF">AAG747_10790</name>
</gene>